<comment type="caution">
    <text evidence="4">The sequence shown here is derived from an EMBL/GenBank/DDBJ whole genome shotgun (WGS) entry which is preliminary data.</text>
</comment>
<accession>A0AAN4UDS6</accession>
<comment type="similarity">
    <text evidence="1 2">Belongs to the phD/YefM antitoxin family.</text>
</comment>
<organism evidence="4 5">
    <name type="scientific">Tetragenococcus koreensis</name>
    <dbReference type="NCBI Taxonomy" id="290335"/>
    <lineage>
        <taxon>Bacteria</taxon>
        <taxon>Bacillati</taxon>
        <taxon>Bacillota</taxon>
        <taxon>Bacilli</taxon>
        <taxon>Lactobacillales</taxon>
        <taxon>Enterococcaceae</taxon>
        <taxon>Tetragenococcus</taxon>
    </lineage>
</organism>
<reference evidence="4" key="2">
    <citation type="journal article" date="2020" name="Int. Dairy J.">
        <title>Lactic acid bacterial diversity in Brie cheese focusing on salt concentration and pH of isolation medium and characterisation of halophilic and alkaliphilic lactic acid bacterial isolates.</title>
        <authorList>
            <person name="Unno R."/>
            <person name="Matsutani M."/>
            <person name="Suzuki T."/>
            <person name="Kodama K."/>
            <person name="Matsushita H."/>
            <person name="Yamasato K."/>
            <person name="Koizumi Y."/>
            <person name="Ishikawa M."/>
        </authorList>
    </citation>
    <scope>NUCLEOTIDE SEQUENCE</scope>
    <source>
        <strain evidence="4">7C1</strain>
        <strain evidence="3">8C4</strain>
    </source>
</reference>
<dbReference type="NCBIfam" id="TIGR01552">
    <property type="entry name" value="phd_fam"/>
    <property type="match status" value="1"/>
</dbReference>
<evidence type="ECO:0000256" key="2">
    <source>
        <dbReference type="RuleBase" id="RU362080"/>
    </source>
</evidence>
<evidence type="ECO:0000313" key="4">
    <source>
        <dbReference type="EMBL" id="GEQ55589.1"/>
    </source>
</evidence>
<dbReference type="Proteomes" id="UP000886607">
    <property type="component" value="Unassembled WGS sequence"/>
</dbReference>
<protein>
    <recommendedName>
        <fullName evidence="2">Antitoxin</fullName>
    </recommendedName>
</protein>
<evidence type="ECO:0000313" key="5">
    <source>
        <dbReference type="Proteomes" id="UP000886597"/>
    </source>
</evidence>
<dbReference type="Proteomes" id="UP000886597">
    <property type="component" value="Unassembled WGS sequence"/>
</dbReference>
<evidence type="ECO:0000313" key="3">
    <source>
        <dbReference type="EMBL" id="GEQ50581.1"/>
    </source>
</evidence>
<dbReference type="Pfam" id="PF02604">
    <property type="entry name" value="PhdYeFM_antitox"/>
    <property type="match status" value="1"/>
</dbReference>
<dbReference type="EMBL" id="BKBQ01000066">
    <property type="protein sequence ID" value="GEQ55589.1"/>
    <property type="molecule type" value="Genomic_DNA"/>
</dbReference>
<dbReference type="EMBL" id="BKBO01000066">
    <property type="protein sequence ID" value="GEQ50581.1"/>
    <property type="molecule type" value="Genomic_DNA"/>
</dbReference>
<name>A0AAN4UDS6_9ENTE</name>
<dbReference type="InterPro" id="IPR006442">
    <property type="entry name" value="Antitoxin_Phd/YefM"/>
</dbReference>
<keyword evidence="6" id="KW-1185">Reference proteome</keyword>
<reference evidence="4" key="1">
    <citation type="submission" date="2019-08" db="EMBL/GenBank/DDBJ databases">
        <authorList>
            <person name="Ishikawa M."/>
            <person name="Suzuki T."/>
            <person name="Matsutani M."/>
        </authorList>
    </citation>
    <scope>NUCLEOTIDE SEQUENCE</scope>
    <source>
        <strain evidence="4">7C1</strain>
        <strain evidence="3">8C4</strain>
    </source>
</reference>
<evidence type="ECO:0000313" key="6">
    <source>
        <dbReference type="Proteomes" id="UP000886607"/>
    </source>
</evidence>
<comment type="function">
    <text evidence="2">Antitoxin component of a type II toxin-antitoxin (TA) system.</text>
</comment>
<dbReference type="InterPro" id="IPR036165">
    <property type="entry name" value="YefM-like_sf"/>
</dbReference>
<dbReference type="SUPFAM" id="SSF143120">
    <property type="entry name" value="YefM-like"/>
    <property type="match status" value="1"/>
</dbReference>
<evidence type="ECO:0000256" key="1">
    <source>
        <dbReference type="ARBA" id="ARBA00009981"/>
    </source>
</evidence>
<sequence length="82" mass="9307">MDHVVPVSELRSYNQMLSEAQEGPHVVLTKNGYAKYVVTDYEEWQKMKATIDLFSELQNGVQSHKVEPSLSLDELKSHTKGS</sequence>
<dbReference type="AlphaFoldDB" id="A0AAN4UDS6"/>
<dbReference type="RefSeq" id="WP_202584547.1">
    <property type="nucleotide sequence ID" value="NZ_BKBO01000066.1"/>
</dbReference>
<proteinExistence type="inferred from homology"/>
<gene>
    <name evidence="3" type="ORF">TK11N_24330</name>
    <name evidence="4" type="ORF">TK2N_24330</name>
</gene>